<accession>A0AAW2X702</accession>
<organism evidence="2">
    <name type="scientific">Sesamum latifolium</name>
    <dbReference type="NCBI Taxonomy" id="2727402"/>
    <lineage>
        <taxon>Eukaryota</taxon>
        <taxon>Viridiplantae</taxon>
        <taxon>Streptophyta</taxon>
        <taxon>Embryophyta</taxon>
        <taxon>Tracheophyta</taxon>
        <taxon>Spermatophyta</taxon>
        <taxon>Magnoliopsida</taxon>
        <taxon>eudicotyledons</taxon>
        <taxon>Gunneridae</taxon>
        <taxon>Pentapetalae</taxon>
        <taxon>asterids</taxon>
        <taxon>lamiids</taxon>
        <taxon>Lamiales</taxon>
        <taxon>Pedaliaceae</taxon>
        <taxon>Sesamum</taxon>
    </lineage>
</organism>
<reference evidence="2" key="1">
    <citation type="submission" date="2020-06" db="EMBL/GenBank/DDBJ databases">
        <authorList>
            <person name="Li T."/>
            <person name="Hu X."/>
            <person name="Zhang T."/>
            <person name="Song X."/>
            <person name="Zhang H."/>
            <person name="Dai N."/>
            <person name="Sheng W."/>
            <person name="Hou X."/>
            <person name="Wei L."/>
        </authorList>
    </citation>
    <scope>NUCLEOTIDE SEQUENCE</scope>
    <source>
        <strain evidence="2">KEN1</strain>
        <tissue evidence="2">Leaf</tissue>
    </source>
</reference>
<evidence type="ECO:0000256" key="1">
    <source>
        <dbReference type="SAM" id="MobiDB-lite"/>
    </source>
</evidence>
<gene>
    <name evidence="2" type="ORF">Slati_1929900</name>
</gene>
<dbReference type="EMBL" id="JACGWN010000006">
    <property type="protein sequence ID" value="KAL0448020.1"/>
    <property type="molecule type" value="Genomic_DNA"/>
</dbReference>
<reference evidence="2" key="2">
    <citation type="journal article" date="2024" name="Plant">
        <title>Genomic evolution and insights into agronomic trait innovations of Sesamum species.</title>
        <authorList>
            <person name="Miao H."/>
            <person name="Wang L."/>
            <person name="Qu L."/>
            <person name="Liu H."/>
            <person name="Sun Y."/>
            <person name="Le M."/>
            <person name="Wang Q."/>
            <person name="Wei S."/>
            <person name="Zheng Y."/>
            <person name="Lin W."/>
            <person name="Duan Y."/>
            <person name="Cao H."/>
            <person name="Xiong S."/>
            <person name="Wang X."/>
            <person name="Wei L."/>
            <person name="Li C."/>
            <person name="Ma Q."/>
            <person name="Ju M."/>
            <person name="Zhao R."/>
            <person name="Li G."/>
            <person name="Mu C."/>
            <person name="Tian Q."/>
            <person name="Mei H."/>
            <person name="Zhang T."/>
            <person name="Gao T."/>
            <person name="Zhang H."/>
        </authorList>
    </citation>
    <scope>NUCLEOTIDE SEQUENCE</scope>
    <source>
        <strain evidence="2">KEN1</strain>
    </source>
</reference>
<dbReference type="AlphaFoldDB" id="A0AAW2X702"/>
<evidence type="ECO:0008006" key="3">
    <source>
        <dbReference type="Google" id="ProtNLM"/>
    </source>
</evidence>
<protein>
    <recommendedName>
        <fullName evidence="3">Ty3-gypsy retrotransposon protein</fullName>
    </recommendedName>
</protein>
<name>A0AAW2X702_9LAMI</name>
<comment type="caution">
    <text evidence="2">The sequence shown here is derived from an EMBL/GenBank/DDBJ whole genome shotgun (WGS) entry which is preliminary data.</text>
</comment>
<sequence length="159" mass="17445">MNENNVINTTGQSSTRGKIVDTTSSNGSNSASPTEINSKSTPFAILPGMMTDAPAMKEQLAQMAQSIANLQKTIEDKDFQILQLTSNQEHTNIEELHDSYKHASFSNHVENEKQVDKAQPTHDSLQKSTHSETSIATLSVPQLQEMITNTVKIHYSGTT</sequence>
<feature type="region of interest" description="Disordered" evidence="1">
    <location>
        <begin position="1"/>
        <end position="40"/>
    </location>
</feature>
<evidence type="ECO:0000313" key="2">
    <source>
        <dbReference type="EMBL" id="KAL0448020.1"/>
    </source>
</evidence>
<proteinExistence type="predicted"/>